<accession>A0A1I1FAB1</accession>
<dbReference type="Proteomes" id="UP000199577">
    <property type="component" value="Unassembled WGS sequence"/>
</dbReference>
<evidence type="ECO:0000313" key="2">
    <source>
        <dbReference type="Proteomes" id="UP000199577"/>
    </source>
</evidence>
<proteinExistence type="predicted"/>
<sequence length="86" mass="9900">MYKDEYQSKNAIVNKALYSKRGCLFGQPLLLDNYCFPLLITDSVLRSFDVRYTNPIIMSIFSIIYNYLTARGETSACTCFVSVVEY</sequence>
<reference evidence="1 2" key="1">
    <citation type="submission" date="2016-10" db="EMBL/GenBank/DDBJ databases">
        <authorList>
            <person name="de Groot N.N."/>
        </authorList>
    </citation>
    <scope>NUCLEOTIDE SEQUENCE [LARGE SCALE GENOMIC DNA]</scope>
    <source>
        <strain evidence="1 2">DSM 22900</strain>
    </source>
</reference>
<evidence type="ECO:0000313" key="1">
    <source>
        <dbReference type="EMBL" id="SFB96234.1"/>
    </source>
</evidence>
<organism evidence="1 2">
    <name type="scientific">Parapedobacter composti</name>
    <dbReference type="NCBI Taxonomy" id="623281"/>
    <lineage>
        <taxon>Bacteria</taxon>
        <taxon>Pseudomonadati</taxon>
        <taxon>Bacteroidota</taxon>
        <taxon>Sphingobacteriia</taxon>
        <taxon>Sphingobacteriales</taxon>
        <taxon>Sphingobacteriaceae</taxon>
        <taxon>Parapedobacter</taxon>
    </lineage>
</organism>
<gene>
    <name evidence="1" type="ORF">SAMN05421747_102336</name>
</gene>
<keyword evidence="2" id="KW-1185">Reference proteome</keyword>
<protein>
    <submittedName>
        <fullName evidence="1">Uncharacterized protein</fullName>
    </submittedName>
</protein>
<dbReference type="AlphaFoldDB" id="A0A1I1FAB1"/>
<dbReference type="EMBL" id="FOLL01000002">
    <property type="protein sequence ID" value="SFB96234.1"/>
    <property type="molecule type" value="Genomic_DNA"/>
</dbReference>
<name>A0A1I1FAB1_9SPHI</name>